<comment type="caution">
    <text evidence="10">The sequence shown here is derived from an EMBL/GenBank/DDBJ whole genome shotgun (WGS) entry which is preliminary data.</text>
</comment>
<name>U6R7Y9_9BACT</name>
<dbReference type="STRING" id="1121098.HMPREF1534_03816"/>
<evidence type="ECO:0000313" key="10">
    <source>
        <dbReference type="EMBL" id="EOA52390.1"/>
    </source>
</evidence>
<feature type="transmembrane region" description="Helical" evidence="8">
    <location>
        <begin position="430"/>
        <end position="449"/>
    </location>
</feature>
<dbReference type="PRINTS" id="PR01036">
    <property type="entry name" value="TCRTETB"/>
</dbReference>
<evidence type="ECO:0000256" key="4">
    <source>
        <dbReference type="ARBA" id="ARBA00022475"/>
    </source>
</evidence>
<dbReference type="GO" id="GO:0005886">
    <property type="term" value="C:plasma membrane"/>
    <property type="evidence" value="ECO:0007669"/>
    <property type="project" value="UniProtKB-SubCell"/>
</dbReference>
<dbReference type="PROSITE" id="PS50850">
    <property type="entry name" value="MFS"/>
    <property type="match status" value="1"/>
</dbReference>
<dbReference type="PANTHER" id="PTHR42718">
    <property type="entry name" value="MAJOR FACILITATOR SUPERFAMILY MULTIDRUG TRANSPORTER MFSC"/>
    <property type="match status" value="1"/>
</dbReference>
<dbReference type="Proteomes" id="UP000017831">
    <property type="component" value="Unassembled WGS sequence"/>
</dbReference>
<feature type="transmembrane region" description="Helical" evidence="8">
    <location>
        <begin position="110"/>
        <end position="130"/>
    </location>
</feature>
<dbReference type="InterPro" id="IPR011701">
    <property type="entry name" value="MFS"/>
</dbReference>
<evidence type="ECO:0000256" key="5">
    <source>
        <dbReference type="ARBA" id="ARBA00022692"/>
    </source>
</evidence>
<feature type="transmembrane region" description="Helical" evidence="8">
    <location>
        <begin position="12"/>
        <end position="37"/>
    </location>
</feature>
<feature type="domain" description="Major facilitator superfamily (MFS) profile" evidence="9">
    <location>
        <begin position="15"/>
        <end position="452"/>
    </location>
</feature>
<dbReference type="FunFam" id="1.20.1250.20:FF:000168">
    <property type="entry name" value="Transporter, major facilitator family"/>
    <property type="match status" value="1"/>
</dbReference>
<dbReference type="GO" id="GO:0022857">
    <property type="term" value="F:transmembrane transporter activity"/>
    <property type="evidence" value="ECO:0007669"/>
    <property type="project" value="InterPro"/>
</dbReference>
<keyword evidence="11" id="KW-1185">Reference proteome</keyword>
<dbReference type="HOGENOM" id="CLU_000960_28_3_10"/>
<sequence length="459" mass="49327">MNKEKIAFIPRQYLAVIAVLLAIMMSVLDGTIMNIALPTLAHDFDVTPSTAIWIVNAYQLVITMTLLSFASLGDIYGYRRIFLIGISIFVGASLACTLSTSFWMLTAARVIQGFGAACVMSVNTALIRLIYPPQILGRGMGVNAMVVAVSAAAGPSIAGSILALGSWHWLFVINIPLGLAALVIGHRLLPHNPPAEKRHKFDKISAIANALTFGLLIYSLEGFAHSENRDFIGLQIALLAIIGTFFIRRQLKQEAPILPVDLMRIPIFALSIGTSITSFTAQMLAMVSLPFFMQNVLHYNAVEIGLLLTPWPLATILTAPLAGRLVERVHPGLLGGMGMAVFAAGLFSLYILPEHPESWNIVWRMALCGMGFGLFQTPNNVTIVSSAPTRRSGGASGMLGTARLLGQTLGTTLVALLFRMFPEGDRAQACLFLAILFAIGAGVVSSIRMTQASPAGKKY</sequence>
<organism evidence="10 11">
    <name type="scientific">Phocaeicola massiliensis B84634 = Timone 84634 = DSM 17679 = JCM 13223</name>
    <dbReference type="NCBI Taxonomy" id="1121098"/>
    <lineage>
        <taxon>Bacteria</taxon>
        <taxon>Pseudomonadati</taxon>
        <taxon>Bacteroidota</taxon>
        <taxon>Bacteroidia</taxon>
        <taxon>Bacteroidales</taxon>
        <taxon>Bacteroidaceae</taxon>
        <taxon>Phocaeicola</taxon>
    </lineage>
</organism>
<keyword evidence="5 8" id="KW-0812">Transmembrane</keyword>
<dbReference type="EMBL" id="AQHY01000040">
    <property type="protein sequence ID" value="EOA52390.1"/>
    <property type="molecule type" value="Genomic_DNA"/>
</dbReference>
<dbReference type="InterPro" id="IPR004638">
    <property type="entry name" value="EmrB-like"/>
</dbReference>
<feature type="transmembrane region" description="Helical" evidence="8">
    <location>
        <begin position="142"/>
        <end position="163"/>
    </location>
</feature>
<dbReference type="InterPro" id="IPR036259">
    <property type="entry name" value="MFS_trans_sf"/>
</dbReference>
<dbReference type="FunFam" id="1.20.1720.10:FF:000011">
    <property type="entry name" value="Transporter, major facilitator family"/>
    <property type="match status" value="1"/>
</dbReference>
<comment type="subcellular location">
    <subcellularLocation>
        <location evidence="1">Cell membrane</location>
        <topology evidence="1">Multi-pass membrane protein</topology>
    </subcellularLocation>
</comment>
<keyword evidence="7 8" id="KW-0472">Membrane</keyword>
<dbReference type="SUPFAM" id="SSF103473">
    <property type="entry name" value="MFS general substrate transporter"/>
    <property type="match status" value="1"/>
</dbReference>
<keyword evidence="6 8" id="KW-1133">Transmembrane helix</keyword>
<accession>U6R7Y9</accession>
<feature type="transmembrane region" description="Helical" evidence="8">
    <location>
        <begin position="304"/>
        <end position="326"/>
    </location>
</feature>
<feature type="transmembrane region" description="Helical" evidence="8">
    <location>
        <begin position="231"/>
        <end position="247"/>
    </location>
</feature>
<keyword evidence="4" id="KW-1003">Cell membrane</keyword>
<dbReference type="AlphaFoldDB" id="U6R7Y9"/>
<dbReference type="Pfam" id="PF07690">
    <property type="entry name" value="MFS_1"/>
    <property type="match status" value="1"/>
</dbReference>
<dbReference type="RefSeq" id="WP_005945186.1">
    <property type="nucleotide sequence ID" value="NZ_KB890319.1"/>
</dbReference>
<dbReference type="GeneID" id="60060314"/>
<dbReference type="OrthoDB" id="9807274at2"/>
<feature type="transmembrane region" description="Helical" evidence="8">
    <location>
        <begin position="333"/>
        <end position="352"/>
    </location>
</feature>
<feature type="transmembrane region" description="Helical" evidence="8">
    <location>
        <begin position="81"/>
        <end position="104"/>
    </location>
</feature>
<feature type="transmembrane region" description="Helical" evidence="8">
    <location>
        <begin position="201"/>
        <end position="219"/>
    </location>
</feature>
<evidence type="ECO:0000256" key="1">
    <source>
        <dbReference type="ARBA" id="ARBA00004651"/>
    </source>
</evidence>
<reference evidence="10 11" key="1">
    <citation type="submission" date="2013-04" db="EMBL/GenBank/DDBJ databases">
        <title>The Genome Sequence of Bacteroides massiliensis DSM 17679.</title>
        <authorList>
            <consortium name="The Broad Institute Genomics Platform"/>
            <person name="Earl A."/>
            <person name="Ward D."/>
            <person name="Feldgarden M."/>
            <person name="Gevers D."/>
            <person name="Martens E."/>
            <person name="Fenner L."/>
            <person name="Roux V."/>
            <person name="Mallet M.N."/>
            <person name="Raoult D."/>
            <person name="Walker B."/>
            <person name="Young S."/>
            <person name="Zeng Q."/>
            <person name="Gargeya S."/>
            <person name="Fitzgerald M."/>
            <person name="Haas B."/>
            <person name="Abouelleil A."/>
            <person name="Allen A.W."/>
            <person name="Alvarado L."/>
            <person name="Arachchi H.M."/>
            <person name="Berlin A.M."/>
            <person name="Chapman S.B."/>
            <person name="Gainer-Dewar J."/>
            <person name="Goldberg J."/>
            <person name="Griggs A."/>
            <person name="Gujja S."/>
            <person name="Hansen M."/>
            <person name="Howarth C."/>
            <person name="Imamovic A."/>
            <person name="Ireland A."/>
            <person name="Larimer J."/>
            <person name="McCowan C."/>
            <person name="Murphy C."/>
            <person name="Pearson M."/>
            <person name="Poon T.W."/>
            <person name="Priest M."/>
            <person name="Roberts A."/>
            <person name="Saif S."/>
            <person name="Shea T."/>
            <person name="Sisk P."/>
            <person name="Sykes S."/>
            <person name="Wortman J."/>
            <person name="Nusbaum C."/>
            <person name="Birren B."/>
        </authorList>
    </citation>
    <scope>NUCLEOTIDE SEQUENCE [LARGE SCALE GENOMIC DNA]</scope>
    <source>
        <strain evidence="11">B84634 / Timone 84634 / DSM 17679 / JCM 13223</strain>
    </source>
</reference>
<comment type="similarity">
    <text evidence="2">Belongs to the major facilitator superfamily. EmrB family.</text>
</comment>
<feature type="transmembrane region" description="Helical" evidence="8">
    <location>
        <begin position="49"/>
        <end position="69"/>
    </location>
</feature>
<protein>
    <submittedName>
        <fullName evidence="10">Drug:H+ antiporter-2 (14 Spanner) (DHA2) family drug resistance MFS transporter</fullName>
    </submittedName>
</protein>
<gene>
    <name evidence="10" type="ORF">HMPREF1534_03816</name>
</gene>
<keyword evidence="3" id="KW-0813">Transport</keyword>
<proteinExistence type="inferred from homology"/>
<feature type="transmembrane region" description="Helical" evidence="8">
    <location>
        <begin position="169"/>
        <end position="189"/>
    </location>
</feature>
<dbReference type="CDD" id="cd17321">
    <property type="entry name" value="MFS_MMR_MDR_like"/>
    <property type="match status" value="1"/>
</dbReference>
<dbReference type="PATRIC" id="fig|1121098.3.peg.3893"/>
<dbReference type="Gene3D" id="1.20.1720.10">
    <property type="entry name" value="Multidrug resistance protein D"/>
    <property type="match status" value="1"/>
</dbReference>
<evidence type="ECO:0000256" key="2">
    <source>
        <dbReference type="ARBA" id="ARBA00008537"/>
    </source>
</evidence>
<evidence type="ECO:0000259" key="9">
    <source>
        <dbReference type="PROSITE" id="PS50850"/>
    </source>
</evidence>
<dbReference type="Gene3D" id="1.20.1250.20">
    <property type="entry name" value="MFS general substrate transporter like domains"/>
    <property type="match status" value="1"/>
</dbReference>
<evidence type="ECO:0000256" key="7">
    <source>
        <dbReference type="ARBA" id="ARBA00023136"/>
    </source>
</evidence>
<evidence type="ECO:0000256" key="3">
    <source>
        <dbReference type="ARBA" id="ARBA00022448"/>
    </source>
</evidence>
<evidence type="ECO:0000256" key="6">
    <source>
        <dbReference type="ARBA" id="ARBA00022989"/>
    </source>
</evidence>
<dbReference type="NCBIfam" id="TIGR00711">
    <property type="entry name" value="efflux_EmrB"/>
    <property type="match status" value="1"/>
</dbReference>
<evidence type="ECO:0000256" key="8">
    <source>
        <dbReference type="SAM" id="Phobius"/>
    </source>
</evidence>
<dbReference type="PANTHER" id="PTHR42718:SF9">
    <property type="entry name" value="MAJOR FACILITATOR SUPERFAMILY MULTIDRUG TRANSPORTER MFSC"/>
    <property type="match status" value="1"/>
</dbReference>
<feature type="transmembrane region" description="Helical" evidence="8">
    <location>
        <begin position="267"/>
        <end position="292"/>
    </location>
</feature>
<feature type="transmembrane region" description="Helical" evidence="8">
    <location>
        <begin position="398"/>
        <end position="418"/>
    </location>
</feature>
<dbReference type="eggNOG" id="COG2814">
    <property type="taxonomic scope" value="Bacteria"/>
</dbReference>
<dbReference type="InterPro" id="IPR020846">
    <property type="entry name" value="MFS_dom"/>
</dbReference>
<evidence type="ECO:0000313" key="11">
    <source>
        <dbReference type="Proteomes" id="UP000017831"/>
    </source>
</evidence>